<evidence type="ECO:0000256" key="9">
    <source>
        <dbReference type="PIRSR" id="PIRSR617736-1"/>
    </source>
</evidence>
<dbReference type="Pfam" id="PF00232">
    <property type="entry name" value="Glyco_hydro_1"/>
    <property type="match status" value="1"/>
</dbReference>
<dbReference type="NCBIfam" id="TIGR03356">
    <property type="entry name" value="BGL"/>
    <property type="match status" value="1"/>
</dbReference>
<feature type="active site" description="Nucleophile" evidence="9 11">
    <location>
        <position position="352"/>
    </location>
</feature>
<dbReference type="InterPro" id="IPR017853">
    <property type="entry name" value="GH"/>
</dbReference>
<evidence type="ECO:0000256" key="11">
    <source>
        <dbReference type="PROSITE-ProRule" id="PRU10055"/>
    </source>
</evidence>
<proteinExistence type="inferred from homology"/>
<evidence type="ECO:0000256" key="6">
    <source>
        <dbReference type="ARBA" id="ARBA00023277"/>
    </source>
</evidence>
<evidence type="ECO:0000256" key="2">
    <source>
        <dbReference type="ARBA" id="ARBA00010838"/>
    </source>
</evidence>
<keyword evidence="4 12" id="KW-0378">Hydrolase</keyword>
<feature type="binding site" evidence="10">
    <location>
        <position position="398"/>
    </location>
    <ligand>
        <name>substrate</name>
    </ligand>
</feature>
<evidence type="ECO:0000256" key="3">
    <source>
        <dbReference type="ARBA" id="ARBA00012744"/>
    </source>
</evidence>
<accession>A0A515EQ48</accession>
<feature type="binding site" evidence="10">
    <location>
        <position position="174"/>
    </location>
    <ligand>
        <name>substrate</name>
    </ligand>
</feature>
<gene>
    <name evidence="13" type="ORF">EXZ61_11725</name>
</gene>
<dbReference type="Gene3D" id="3.20.20.80">
    <property type="entry name" value="Glycosidases"/>
    <property type="match status" value="1"/>
</dbReference>
<evidence type="ECO:0000256" key="10">
    <source>
        <dbReference type="PIRSR" id="PIRSR617736-2"/>
    </source>
</evidence>
<dbReference type="EMBL" id="CP036282">
    <property type="protein sequence ID" value="QDL54787.1"/>
    <property type="molecule type" value="Genomic_DNA"/>
</dbReference>
<sequence length="445" mass="49213">MTSPNYPTPPSDLTFPPAFHWGVATSAYQIEGGAKDGGRGPSIWDTYSHTPGKVLNGDTGDVACDHYHRMESDLDLIKSLGVDSYRFSIAWPRVQPLGYGAWNEEGLAFYDRLVDGLLARGIAPHITLYHWDLPQGLQDQGGWESRQTAVHFAEYARVMGQRLGARAASICTHNEPWCTAVLGNELGRFAPGFKDTKIMLRVAHHLLLSHGLALQAMRAAGVKAPLGIVLNMSPSTPASDSAADIAMAKRDYAQFVRWYMDPIFLQQYPSGPDLPVCDVVQAGDLATIAQPMDFLGVNYYTRLWCSSATPPVAPPNAMGVSDMGWENYPQGLTDLLVQIHGDYTLPPIYITENGFANADSVVDGRVSDAPRIDYMRTHLQALKAAMDKGVDVRGFFYWSLMDNYEWDSGYAKRFGLFHVDYSSQVRTAKDSAHWYTALIGQHRKA</sequence>
<dbReference type="AlphaFoldDB" id="A0A515EQ48"/>
<dbReference type="InterPro" id="IPR033132">
    <property type="entry name" value="GH_1_N_CS"/>
</dbReference>
<dbReference type="EC" id="3.2.1.21" evidence="3 12"/>
<dbReference type="SUPFAM" id="SSF51445">
    <property type="entry name" value="(Trans)glycosidases"/>
    <property type="match status" value="1"/>
</dbReference>
<evidence type="ECO:0000256" key="12">
    <source>
        <dbReference type="RuleBase" id="RU361175"/>
    </source>
</evidence>
<dbReference type="InterPro" id="IPR018120">
    <property type="entry name" value="Glyco_hydro_1_AS"/>
</dbReference>
<protein>
    <recommendedName>
        <fullName evidence="3 12">Beta-glucosidase</fullName>
        <ecNumber evidence="3 12">3.2.1.21</ecNumber>
    </recommendedName>
</protein>
<reference evidence="14" key="2">
    <citation type="journal article" date="2020" name="Int. J. Syst. Evol. Microbiol.">
        <title>Genomic insights into a novel species Rhodoferax aquaticus sp. nov., isolated from freshwater.</title>
        <authorList>
            <person name="Li T."/>
            <person name="Zhuo Y."/>
            <person name="Jin C.Z."/>
            <person name="Wu X."/>
            <person name="Ko S.R."/>
            <person name="Jin F.J."/>
            <person name="Ahn C.Y."/>
            <person name="Oh H.M."/>
            <person name="Lee H.G."/>
            <person name="Jin L."/>
        </authorList>
    </citation>
    <scope>NUCLEOTIDE SEQUENCE [LARGE SCALE GENOMIC DNA]</scope>
    <source>
        <strain evidence="14">Gr-4</strain>
    </source>
</reference>
<evidence type="ECO:0000256" key="7">
    <source>
        <dbReference type="ARBA" id="ARBA00023295"/>
    </source>
</evidence>
<dbReference type="PROSITE" id="PS00572">
    <property type="entry name" value="GLYCOSYL_HYDROL_F1_1"/>
    <property type="match status" value="1"/>
</dbReference>
<evidence type="ECO:0000313" key="14">
    <source>
        <dbReference type="Proteomes" id="UP000317365"/>
    </source>
</evidence>
<dbReference type="Proteomes" id="UP000317365">
    <property type="component" value="Chromosome"/>
</dbReference>
<feature type="binding site" evidence="10">
    <location>
        <begin position="405"/>
        <end position="406"/>
    </location>
    <ligand>
        <name>substrate</name>
    </ligand>
</feature>
<keyword evidence="7 12" id="KW-0326">Glycosidase</keyword>
<evidence type="ECO:0000256" key="5">
    <source>
        <dbReference type="ARBA" id="ARBA00023001"/>
    </source>
</evidence>
<dbReference type="PROSITE" id="PS00653">
    <property type="entry name" value="GLYCOSYL_HYDROL_F1_2"/>
    <property type="match status" value="1"/>
</dbReference>
<feature type="active site" description="Proton donor" evidence="9">
    <location>
        <position position="175"/>
    </location>
</feature>
<feature type="binding site" evidence="10">
    <location>
        <position position="29"/>
    </location>
    <ligand>
        <name>substrate</name>
    </ligand>
</feature>
<keyword evidence="14" id="KW-1185">Reference proteome</keyword>
<reference evidence="14" key="1">
    <citation type="submission" date="2019-02" db="EMBL/GenBank/DDBJ databases">
        <title>Complete genome sequence of Rhodoferax sp. Gr-4.</title>
        <authorList>
            <person name="Jin L."/>
        </authorList>
    </citation>
    <scope>NUCLEOTIDE SEQUENCE [LARGE SCALE GENOMIC DNA]</scope>
    <source>
        <strain evidence="14">Gr-4</strain>
    </source>
</reference>
<dbReference type="KEGG" id="rhg:EXZ61_11725"/>
<dbReference type="GO" id="GO:0030245">
    <property type="term" value="P:cellulose catabolic process"/>
    <property type="evidence" value="ECO:0007669"/>
    <property type="project" value="UniProtKB-KW"/>
</dbReference>
<dbReference type="InterPro" id="IPR001360">
    <property type="entry name" value="Glyco_hydro_1"/>
</dbReference>
<dbReference type="PANTHER" id="PTHR10353:SF36">
    <property type="entry name" value="LP05116P"/>
    <property type="match status" value="1"/>
</dbReference>
<keyword evidence="8" id="KW-0624">Polysaccharide degradation</keyword>
<comment type="similarity">
    <text evidence="2 12">Belongs to the glycosyl hydrolase 1 family.</text>
</comment>
<dbReference type="RefSeq" id="WP_142811946.1">
    <property type="nucleotide sequence ID" value="NZ_CP036282.1"/>
</dbReference>
<name>A0A515EQ48_9BURK</name>
<keyword evidence="6" id="KW-0119">Carbohydrate metabolism</keyword>
<dbReference type="PRINTS" id="PR00131">
    <property type="entry name" value="GLHYDRLASE1"/>
</dbReference>
<dbReference type="InterPro" id="IPR017736">
    <property type="entry name" value="Glyco_hydro_1_beta-glucosidase"/>
</dbReference>
<organism evidence="13 14">
    <name type="scientific">Rhodoferax aquaticus</name>
    <dbReference type="NCBI Taxonomy" id="2527691"/>
    <lineage>
        <taxon>Bacteria</taxon>
        <taxon>Pseudomonadati</taxon>
        <taxon>Pseudomonadota</taxon>
        <taxon>Betaproteobacteria</taxon>
        <taxon>Burkholderiales</taxon>
        <taxon>Comamonadaceae</taxon>
        <taxon>Rhodoferax</taxon>
    </lineage>
</organism>
<feature type="binding site" evidence="10">
    <location>
        <position position="300"/>
    </location>
    <ligand>
        <name>substrate</name>
    </ligand>
</feature>
<dbReference type="PANTHER" id="PTHR10353">
    <property type="entry name" value="GLYCOSYL HYDROLASE"/>
    <property type="match status" value="1"/>
</dbReference>
<dbReference type="FunFam" id="3.20.20.80:FF:000004">
    <property type="entry name" value="Beta-glucosidase 6-phospho-beta-glucosidase"/>
    <property type="match status" value="1"/>
</dbReference>
<dbReference type="GO" id="GO:0008422">
    <property type="term" value="F:beta-glucosidase activity"/>
    <property type="evidence" value="ECO:0007669"/>
    <property type="project" value="UniProtKB-EC"/>
</dbReference>
<evidence type="ECO:0000256" key="4">
    <source>
        <dbReference type="ARBA" id="ARBA00022801"/>
    </source>
</evidence>
<evidence type="ECO:0000313" key="13">
    <source>
        <dbReference type="EMBL" id="QDL54787.1"/>
    </source>
</evidence>
<evidence type="ECO:0000256" key="8">
    <source>
        <dbReference type="ARBA" id="ARBA00023326"/>
    </source>
</evidence>
<keyword evidence="5" id="KW-0136">Cellulose degradation</keyword>
<feature type="binding site" evidence="10">
    <location>
        <position position="130"/>
    </location>
    <ligand>
        <name>substrate</name>
    </ligand>
</feature>
<evidence type="ECO:0000256" key="1">
    <source>
        <dbReference type="ARBA" id="ARBA00000448"/>
    </source>
</evidence>
<comment type="catalytic activity">
    <reaction evidence="1 12">
        <text>Hydrolysis of terminal, non-reducing beta-D-glucosyl residues with release of beta-D-glucose.</text>
        <dbReference type="EC" id="3.2.1.21"/>
    </reaction>
</comment>